<dbReference type="EMBL" id="FR796408">
    <property type="protein sequence ID" value="CAJ02436.1"/>
    <property type="molecule type" value="Genomic_DNA"/>
</dbReference>
<feature type="transmembrane region" description="Helical" evidence="10">
    <location>
        <begin position="138"/>
        <end position="161"/>
    </location>
</feature>
<evidence type="ECO:0000256" key="5">
    <source>
        <dbReference type="ARBA" id="ARBA00022679"/>
    </source>
</evidence>
<evidence type="ECO:0000256" key="4">
    <source>
        <dbReference type="ARBA" id="ARBA00022676"/>
    </source>
</evidence>
<feature type="transmembrane region" description="Helical" evidence="10">
    <location>
        <begin position="326"/>
        <end position="347"/>
    </location>
</feature>
<comment type="subcellular location">
    <subcellularLocation>
        <location evidence="1 10">Endoplasmic reticulum membrane</location>
        <topology evidence="1 10">Multi-pass membrane protein</topology>
    </subcellularLocation>
</comment>
<keyword evidence="9 10" id="KW-0472">Membrane</keyword>
<dbReference type="GO" id="GO:0005789">
    <property type="term" value="C:endoplasmic reticulum membrane"/>
    <property type="evidence" value="ECO:0000318"/>
    <property type="project" value="GO_Central"/>
</dbReference>
<dbReference type="Pfam" id="PF03901">
    <property type="entry name" value="Glyco_transf_22"/>
    <property type="match status" value="1"/>
</dbReference>
<feature type="transmembrane region" description="Helical" evidence="10">
    <location>
        <begin position="543"/>
        <end position="567"/>
    </location>
</feature>
<feature type="transmembrane region" description="Helical" evidence="10">
    <location>
        <begin position="261"/>
        <end position="281"/>
    </location>
</feature>
<evidence type="ECO:0000256" key="10">
    <source>
        <dbReference type="RuleBase" id="RU363075"/>
    </source>
</evidence>
<keyword evidence="13" id="KW-1185">Reference proteome</keyword>
<dbReference type="GO" id="GO:0006487">
    <property type="term" value="P:protein N-linked glycosylation"/>
    <property type="evidence" value="ECO:0000318"/>
    <property type="project" value="GO_Central"/>
</dbReference>
<sequence length="822" mass="90554">MHQRITCYLKMAAAFLLLSLTHYFASSFLPISDCDETFNFIEPIHYLLYGSGKQTWEVCSRFALRSWLFLWIHAWPVVLIRGAASLSSVRVYFYLRMLNGCAAALAELFFVCSVWFTLSGKAAAVALLLLLANYPIQHAAVSVLPTSFAMMCNFVVLGSWLRTQSWTSSSALLSRVGDRPTQNTMPAAAAGTAQLSMMVPPSPSSAPTLHSSSASPPSAPPRHLCWFIGAALCFSVLAVVTGWPFAALISALVGLDLLLRFPVRTLACTLGSLLVACAAVFVADVRYYCRWTLSSWNVVMYNGFGGSGRGPELFGVEPIFFFWKNLMLNFHLMFVVVLLAPVVLLCAPRRELAATSALSDAVGGGRPPGDGSAEGPSDSAVSPTYSLVRSRRRTSGTHRDAAGLHSSPLANRHPRGPLPAATTAAVGSRLSRERELLHIMPFFVWFLFWMSIAHKEERFMSPAYPFMLLAATRTLCLMFFPDAADDQPNSAAATPKREKITPDVVAVPTADAQGTALTCQPPRRPSVPLQGCPSPAFLGWRHLAGLAFFLAFFLLSCSRAMAVYFFYSGPERMFYDWYPLLQAEAQRAWEAKRQAVRGGASPSSLPPGTTAQQTQELRAYYTVCLGREWYRFPSSFFIDHRYARYQFLDTPYFHGMLPMSFVTPPPGQESGFLRAPSSEAATATGPSPSKSSSTVDRSSCSCGAPSVNDWNEEIPEQYVRYPSEQCDVIFDSLPPPTRVGAAHHSNERKRLQLDTVFTRSLLNISSLQAVRRADGKTCCAVKDAYAVLDVDLTPLWCRVLYYPFGVTRRCAVWRPLVMNAKP</sequence>
<dbReference type="VEuPathDB" id="TriTrypDB:LMJLV39_120007000"/>
<keyword evidence="5 12" id="KW-0808">Transferase</keyword>
<evidence type="ECO:0000256" key="11">
    <source>
        <dbReference type="SAM" id="MobiDB-lite"/>
    </source>
</evidence>
<dbReference type="UniPathway" id="UPA00378"/>
<dbReference type="VEuPathDB" id="TriTrypDB:LmjF.12.0160"/>
<name>Q4QGS7_LEIMA</name>
<dbReference type="AlphaFoldDB" id="Q4QGS7"/>
<accession>Q4QGS7</accession>
<dbReference type="EC" id="2.4.1.-" evidence="10"/>
<dbReference type="RefSeq" id="XP_001681621.1">
    <property type="nucleotide sequence ID" value="XM_001681569.1"/>
</dbReference>
<gene>
    <name evidence="12" type="primary">ALG9</name>
    <name evidence="12" type="ORF">LMJF_12_0160</name>
</gene>
<dbReference type="VEuPathDB" id="TriTrypDB:LMJSD75_120007700"/>
<dbReference type="eggNOG" id="KOG2515">
    <property type="taxonomic scope" value="Eukaryota"/>
</dbReference>
<feature type="transmembrane region" description="Helical" evidence="10">
    <location>
        <begin position="436"/>
        <end position="453"/>
    </location>
</feature>
<feature type="region of interest" description="Disordered" evidence="11">
    <location>
        <begin position="359"/>
        <end position="421"/>
    </location>
</feature>
<proteinExistence type="inferred from homology"/>
<feature type="transmembrane region" description="Helical" evidence="10">
    <location>
        <begin position="105"/>
        <end position="132"/>
    </location>
</feature>
<dbReference type="PANTHER" id="PTHR22760">
    <property type="entry name" value="GLYCOSYLTRANSFERASE"/>
    <property type="match status" value="1"/>
</dbReference>
<dbReference type="OMA" id="PRDMHAK"/>
<organism evidence="12 13">
    <name type="scientific">Leishmania major</name>
    <dbReference type="NCBI Taxonomy" id="5664"/>
    <lineage>
        <taxon>Eukaryota</taxon>
        <taxon>Discoba</taxon>
        <taxon>Euglenozoa</taxon>
        <taxon>Kinetoplastea</taxon>
        <taxon>Metakinetoplastina</taxon>
        <taxon>Trypanosomatida</taxon>
        <taxon>Trypanosomatidae</taxon>
        <taxon>Leishmaniinae</taxon>
        <taxon>Leishmania</taxon>
    </lineage>
</organism>
<dbReference type="GO" id="GO:0006488">
    <property type="term" value="P:dolichol-linked oligosaccharide biosynthetic process"/>
    <property type="evidence" value="ECO:0000266"/>
    <property type="project" value="GeneDB"/>
</dbReference>
<keyword evidence="4 10" id="KW-0328">Glycosyltransferase</keyword>
<dbReference type="InterPro" id="IPR005599">
    <property type="entry name" value="GPI_mannosylTrfase"/>
</dbReference>
<reference evidence="12 13" key="1">
    <citation type="journal article" date="2005" name="Science">
        <title>The genome of the kinetoplastid parasite, Leishmania major.</title>
        <authorList>
            <person name="Ivens A.C."/>
            <person name="Peacock C.S."/>
            <person name="Worthey E.A."/>
            <person name="Murphy L."/>
            <person name="Aggarwal G."/>
            <person name="Berriman M."/>
            <person name="Sisk E."/>
            <person name="Rajandream M.A."/>
            <person name="Adlem E."/>
            <person name="Aert R."/>
            <person name="Anupama A."/>
            <person name="Apostolou Z."/>
            <person name="Attipoe P."/>
            <person name="Bason N."/>
            <person name="Bauser C."/>
            <person name="Beck A."/>
            <person name="Beverley S.M."/>
            <person name="Bianchettin G."/>
            <person name="Borzym K."/>
            <person name="Bothe G."/>
            <person name="Bruschi C.V."/>
            <person name="Collins M."/>
            <person name="Cadag E."/>
            <person name="Ciarloni L."/>
            <person name="Clayton C."/>
            <person name="Coulson R.M."/>
            <person name="Cronin A."/>
            <person name="Cruz A.K."/>
            <person name="Davies R.M."/>
            <person name="De Gaudenzi J."/>
            <person name="Dobson D.E."/>
            <person name="Duesterhoeft A."/>
            <person name="Fazelina G."/>
            <person name="Fosker N."/>
            <person name="Frasch A.C."/>
            <person name="Fraser A."/>
            <person name="Fuchs M."/>
            <person name="Gabel C."/>
            <person name="Goble A."/>
            <person name="Goffeau A."/>
            <person name="Harris D."/>
            <person name="Hertz-Fowler C."/>
            <person name="Hilbert H."/>
            <person name="Horn D."/>
            <person name="Huang Y."/>
            <person name="Klages S."/>
            <person name="Knights A."/>
            <person name="Kube M."/>
            <person name="Larke N."/>
            <person name="Litvin L."/>
            <person name="Lord A."/>
            <person name="Louie T."/>
            <person name="Marra M."/>
            <person name="Masuy D."/>
            <person name="Matthews K."/>
            <person name="Michaeli S."/>
            <person name="Mottram J.C."/>
            <person name="Muller-Auer S."/>
            <person name="Munden H."/>
            <person name="Nelson S."/>
            <person name="Norbertczak H."/>
            <person name="Oliver K."/>
            <person name="O'neil S."/>
            <person name="Pentony M."/>
            <person name="Pohl T.M."/>
            <person name="Price C."/>
            <person name="Purnelle B."/>
            <person name="Quail M.A."/>
            <person name="Rabbinowitsch E."/>
            <person name="Reinhardt R."/>
            <person name="Rieger M."/>
            <person name="Rinta J."/>
            <person name="Robben J."/>
            <person name="Robertson L."/>
            <person name="Ruiz J.C."/>
            <person name="Rutter S."/>
            <person name="Saunders D."/>
            <person name="Schafer M."/>
            <person name="Schein J."/>
            <person name="Schwartz D.C."/>
            <person name="Seeger K."/>
            <person name="Seyler A."/>
            <person name="Sharp S."/>
            <person name="Shin H."/>
            <person name="Sivam D."/>
            <person name="Squares R."/>
            <person name="Squares S."/>
            <person name="Tosato V."/>
            <person name="Vogt C."/>
            <person name="Volckaert G."/>
            <person name="Wambutt R."/>
            <person name="Warren T."/>
            <person name="Wedler H."/>
            <person name="Woodward J."/>
            <person name="Zhou S."/>
            <person name="Zimmermann W."/>
            <person name="Smith D.F."/>
            <person name="Blackwell J.M."/>
            <person name="Stuart K.D."/>
            <person name="Barrell B."/>
            <person name="Myler P.J."/>
        </authorList>
    </citation>
    <scope>NUCLEOTIDE SEQUENCE [LARGE SCALE GENOMIC DNA]</scope>
    <source>
        <strain evidence="13">MHOM/IL/81/Friedlin</strain>
    </source>
</reference>
<feature type="region of interest" description="Disordered" evidence="11">
    <location>
        <begin position="668"/>
        <end position="698"/>
    </location>
</feature>
<dbReference type="KEGG" id="lma:LMJF_12_0160"/>
<dbReference type="STRING" id="5664.Q4QGS7"/>
<dbReference type="InParanoid" id="Q4QGS7"/>
<evidence type="ECO:0000256" key="8">
    <source>
        <dbReference type="ARBA" id="ARBA00022989"/>
    </source>
</evidence>
<keyword evidence="7 10" id="KW-0256">Endoplasmic reticulum</keyword>
<dbReference type="HOGENOM" id="CLU_344340_0_0_1"/>
<evidence type="ECO:0000256" key="7">
    <source>
        <dbReference type="ARBA" id="ARBA00022824"/>
    </source>
</evidence>
<dbReference type="FunCoup" id="Q4QGS7">
    <property type="interactions" value="363"/>
</dbReference>
<dbReference type="PANTHER" id="PTHR22760:SF2">
    <property type="entry name" value="ALPHA-1,2-MANNOSYLTRANSFERASE ALG9"/>
    <property type="match status" value="1"/>
</dbReference>
<dbReference type="GeneID" id="5649906"/>
<comment type="pathway">
    <text evidence="2">Protein modification; protein glycosylation.</text>
</comment>
<protein>
    <recommendedName>
        <fullName evidence="10">Mannosyltransferase</fullName>
        <ecNumber evidence="10">2.4.1.-</ecNumber>
    </recommendedName>
</protein>
<evidence type="ECO:0000313" key="13">
    <source>
        <dbReference type="Proteomes" id="UP000000542"/>
    </source>
</evidence>
<evidence type="ECO:0000256" key="9">
    <source>
        <dbReference type="ARBA" id="ARBA00023136"/>
    </source>
</evidence>
<evidence type="ECO:0000256" key="3">
    <source>
        <dbReference type="ARBA" id="ARBA00007063"/>
    </source>
</evidence>
<evidence type="ECO:0000256" key="6">
    <source>
        <dbReference type="ARBA" id="ARBA00022692"/>
    </source>
</evidence>
<reference evidence="12 13" key="2">
    <citation type="journal article" date="2011" name="Genome Res.">
        <title>Chromosome and gene copy number variation allow major structural change between species and strains of Leishmania.</title>
        <authorList>
            <person name="Rogers M.B."/>
            <person name="Hilley J.D."/>
            <person name="Dickens N.J."/>
            <person name="Wilkes J."/>
            <person name="Bates P.A."/>
            <person name="Depledge D.P."/>
            <person name="Harris D."/>
            <person name="Her Y."/>
            <person name="Herzyk P."/>
            <person name="Imamura H."/>
            <person name="Otto T.D."/>
            <person name="Sanders M."/>
            <person name="Seeger K."/>
            <person name="Dujardin J.C."/>
            <person name="Berriman M."/>
            <person name="Smith D.F."/>
            <person name="Hertz-Fowler C."/>
            <person name="Mottram J.C."/>
        </authorList>
    </citation>
    <scope>NUCLEOTIDE SEQUENCE [LARGE SCALE GENOMIC DNA]</scope>
    <source>
        <strain evidence="13">MHOM/IL/81/Friedlin</strain>
    </source>
</reference>
<keyword evidence="8 10" id="KW-1133">Transmembrane helix</keyword>
<keyword evidence="6 10" id="KW-0812">Transmembrane</keyword>
<feature type="transmembrane region" description="Helical" evidence="10">
    <location>
        <begin position="70"/>
        <end position="93"/>
    </location>
</feature>
<evidence type="ECO:0000313" key="12">
    <source>
        <dbReference type="EMBL" id="CAJ02436.1"/>
    </source>
</evidence>
<evidence type="ECO:0000256" key="1">
    <source>
        <dbReference type="ARBA" id="ARBA00004477"/>
    </source>
</evidence>
<feature type="compositionally biased region" description="Low complexity" evidence="11">
    <location>
        <begin position="687"/>
        <end position="698"/>
    </location>
</feature>
<evidence type="ECO:0000256" key="2">
    <source>
        <dbReference type="ARBA" id="ARBA00004922"/>
    </source>
</evidence>
<dbReference type="VEuPathDB" id="TriTrypDB:LMJFC_120007200"/>
<feature type="transmembrane region" description="Helical" evidence="10">
    <location>
        <begin position="224"/>
        <end position="249"/>
    </location>
</feature>
<dbReference type="GO" id="GO:0000026">
    <property type="term" value="F:alpha-1,2-mannosyltransferase activity"/>
    <property type="evidence" value="ECO:0000266"/>
    <property type="project" value="GeneDB"/>
</dbReference>
<comment type="similarity">
    <text evidence="3 10">Belongs to the glycosyltransferase 22 family.</text>
</comment>
<dbReference type="Proteomes" id="UP000000542">
    <property type="component" value="Chromosome 12"/>
</dbReference>
<feature type="transmembrane region" description="Helical" evidence="10">
    <location>
        <begin position="7"/>
        <end position="25"/>
    </location>
</feature>